<feature type="domain" description="Glycosyltransferase RgtA/B/C/D-like" evidence="9">
    <location>
        <begin position="72"/>
        <end position="224"/>
    </location>
</feature>
<feature type="transmembrane region" description="Helical" evidence="8">
    <location>
        <begin position="233"/>
        <end position="250"/>
    </location>
</feature>
<comment type="subcellular location">
    <subcellularLocation>
        <location evidence="1">Cell membrane</location>
        <topology evidence="1">Multi-pass membrane protein</topology>
    </subcellularLocation>
</comment>
<keyword evidence="3" id="KW-0328">Glycosyltransferase</keyword>
<dbReference type="EMBL" id="PHEX01000023">
    <property type="protein sequence ID" value="PKQ28282.1"/>
    <property type="molecule type" value="Genomic_DNA"/>
</dbReference>
<comment type="caution">
    <text evidence="10">The sequence shown here is derived from an EMBL/GenBank/DDBJ whole genome shotgun (WGS) entry which is preliminary data.</text>
</comment>
<keyword evidence="7 8" id="KW-0472">Membrane</keyword>
<evidence type="ECO:0000256" key="1">
    <source>
        <dbReference type="ARBA" id="ARBA00004651"/>
    </source>
</evidence>
<dbReference type="GO" id="GO:0016763">
    <property type="term" value="F:pentosyltransferase activity"/>
    <property type="evidence" value="ECO:0007669"/>
    <property type="project" value="TreeGrafter"/>
</dbReference>
<dbReference type="Proteomes" id="UP000233654">
    <property type="component" value="Unassembled WGS sequence"/>
</dbReference>
<gene>
    <name evidence="10" type="ORF">CVT63_03550</name>
</gene>
<feature type="transmembrane region" description="Helical" evidence="8">
    <location>
        <begin position="270"/>
        <end position="288"/>
    </location>
</feature>
<sequence length="508" mass="58233">MANIVTSSKAKPIQSPARVLTRHALILVVLALATILLFALADRTLQVDPYEWLKTAEYLHQTGNSGFQHRNILFSYVLAIPLYLQLDAVSFGLLFSGISLLISAFLLYKINLEHSSPTVSAYVSLLFVLSYPFLRYATQVFSDIPTVMFIVLMVYFHFRFVKHHKPLDLVLGYLTASLAVSMRYASGFFIFAFAYFMWVTRKYYKWHISGVLVALIPYIPQLIYNIQYMDNPIAVSYTSVHPIFGLQFFFKDLGSGHEFQLPGYLRYMFLDFRGLFVLLTPIATLGMVKSFRRIGSPMATYLVLFLTSFTLLLPFYAYFSNRYAIPAIIPCFIWLPIGVSEIGRLARRRTWQILYVATLALLAYGMFEISFQVIESSRSLHQLREQVFSSLDSVVKDGDIVYTLDSVAPYAQRYTSATPKTLGVSEVTPEMLQQHAGRDRYIVWTPKLSTSEGGSWALSIDKVQDRLVQISTAQSGDVTEFLLYRVLRLLHLERFIPHEVWYVYKVMR</sequence>
<evidence type="ECO:0000313" key="10">
    <source>
        <dbReference type="EMBL" id="PKQ28282.1"/>
    </source>
</evidence>
<dbReference type="PANTHER" id="PTHR33908:SF11">
    <property type="entry name" value="MEMBRANE PROTEIN"/>
    <property type="match status" value="1"/>
</dbReference>
<dbReference type="Pfam" id="PF13231">
    <property type="entry name" value="PMT_2"/>
    <property type="match status" value="1"/>
</dbReference>
<keyword evidence="2" id="KW-1003">Cell membrane</keyword>
<proteinExistence type="predicted"/>
<feature type="transmembrane region" description="Helical" evidence="8">
    <location>
        <begin position="20"/>
        <end position="41"/>
    </location>
</feature>
<keyword evidence="4" id="KW-0808">Transferase</keyword>
<protein>
    <recommendedName>
        <fullName evidence="9">Glycosyltransferase RgtA/B/C/D-like domain-containing protein</fullName>
    </recommendedName>
</protein>
<feature type="transmembrane region" description="Helical" evidence="8">
    <location>
        <begin position="300"/>
        <end position="319"/>
    </location>
</feature>
<dbReference type="PANTHER" id="PTHR33908">
    <property type="entry name" value="MANNOSYLTRANSFERASE YKCB-RELATED"/>
    <property type="match status" value="1"/>
</dbReference>
<dbReference type="InterPro" id="IPR050297">
    <property type="entry name" value="LipidA_mod_glycosyltrf_83"/>
</dbReference>
<feature type="transmembrane region" description="Helical" evidence="8">
    <location>
        <begin position="204"/>
        <end position="226"/>
    </location>
</feature>
<accession>A0A2N3G6N5</accession>
<organism evidence="10 11">
    <name type="scientific">Candidatus Anoxymicrobium japonicum</name>
    <dbReference type="NCBI Taxonomy" id="2013648"/>
    <lineage>
        <taxon>Bacteria</taxon>
        <taxon>Bacillati</taxon>
        <taxon>Actinomycetota</taxon>
        <taxon>Candidatus Geothermincolia</taxon>
        <taxon>Candidatus Geothermincolales</taxon>
        <taxon>Candidatus Anoxymicrobiaceae</taxon>
        <taxon>Candidatus Anoxymicrobium</taxon>
    </lineage>
</organism>
<dbReference type="InterPro" id="IPR038731">
    <property type="entry name" value="RgtA/B/C-like"/>
</dbReference>
<keyword evidence="6 8" id="KW-1133">Transmembrane helix</keyword>
<feature type="transmembrane region" description="Helical" evidence="8">
    <location>
        <begin position="353"/>
        <end position="374"/>
    </location>
</feature>
<keyword evidence="5 8" id="KW-0812">Transmembrane</keyword>
<evidence type="ECO:0000256" key="4">
    <source>
        <dbReference type="ARBA" id="ARBA00022679"/>
    </source>
</evidence>
<dbReference type="AlphaFoldDB" id="A0A2N3G6N5"/>
<reference evidence="10 11" key="1">
    <citation type="journal article" date="2017" name="ISME J.">
        <title>Potential for microbial H2 and metal transformations associated with novel bacteria and archaea in deep terrestrial subsurface sediments.</title>
        <authorList>
            <person name="Hernsdorf A.W."/>
            <person name="Amano Y."/>
            <person name="Miyakawa K."/>
            <person name="Ise K."/>
            <person name="Suzuki Y."/>
            <person name="Anantharaman K."/>
            <person name="Probst A."/>
            <person name="Burstein D."/>
            <person name="Thomas B.C."/>
            <person name="Banfield J.F."/>
        </authorList>
    </citation>
    <scope>NUCLEOTIDE SEQUENCE [LARGE SCALE GENOMIC DNA]</scope>
    <source>
        <strain evidence="10">HGW-Actinobacteria-3</strain>
    </source>
</reference>
<evidence type="ECO:0000256" key="3">
    <source>
        <dbReference type="ARBA" id="ARBA00022676"/>
    </source>
</evidence>
<evidence type="ECO:0000256" key="2">
    <source>
        <dbReference type="ARBA" id="ARBA00022475"/>
    </source>
</evidence>
<evidence type="ECO:0000259" key="9">
    <source>
        <dbReference type="Pfam" id="PF13231"/>
    </source>
</evidence>
<feature type="transmembrane region" description="Helical" evidence="8">
    <location>
        <begin position="170"/>
        <end position="198"/>
    </location>
</feature>
<feature type="transmembrane region" description="Helical" evidence="8">
    <location>
        <begin position="115"/>
        <end position="134"/>
    </location>
</feature>
<evidence type="ECO:0000256" key="6">
    <source>
        <dbReference type="ARBA" id="ARBA00022989"/>
    </source>
</evidence>
<dbReference type="GO" id="GO:0005886">
    <property type="term" value="C:plasma membrane"/>
    <property type="evidence" value="ECO:0007669"/>
    <property type="project" value="UniProtKB-SubCell"/>
</dbReference>
<evidence type="ECO:0000256" key="5">
    <source>
        <dbReference type="ARBA" id="ARBA00022692"/>
    </source>
</evidence>
<evidence type="ECO:0000313" key="11">
    <source>
        <dbReference type="Proteomes" id="UP000233654"/>
    </source>
</evidence>
<feature type="transmembrane region" description="Helical" evidence="8">
    <location>
        <begin position="140"/>
        <end position="158"/>
    </location>
</feature>
<evidence type="ECO:0000256" key="7">
    <source>
        <dbReference type="ARBA" id="ARBA00023136"/>
    </source>
</evidence>
<evidence type="ECO:0000256" key="8">
    <source>
        <dbReference type="SAM" id="Phobius"/>
    </source>
</evidence>
<dbReference type="GO" id="GO:0009103">
    <property type="term" value="P:lipopolysaccharide biosynthetic process"/>
    <property type="evidence" value="ECO:0007669"/>
    <property type="project" value="UniProtKB-ARBA"/>
</dbReference>
<feature type="transmembrane region" description="Helical" evidence="8">
    <location>
        <begin position="88"/>
        <end position="108"/>
    </location>
</feature>
<feature type="transmembrane region" description="Helical" evidence="8">
    <location>
        <begin position="325"/>
        <end position="346"/>
    </location>
</feature>
<name>A0A2N3G6N5_9ACTN</name>